<dbReference type="InterPro" id="IPR029001">
    <property type="entry name" value="ITPase-like_fam"/>
</dbReference>
<dbReference type="EC" id="3.6.1.9" evidence="4"/>
<keyword evidence="6" id="KW-1185">Reference proteome</keyword>
<comment type="function">
    <text evidence="4">Nucleoside triphosphate pyrophosphatase that hydrolyzes dTTP and UTP. May have a dual role in cell division arrest and in preventing the incorporation of modified nucleotides into cellular nucleic acids.</text>
</comment>
<dbReference type="Pfam" id="PF02545">
    <property type="entry name" value="Maf"/>
    <property type="match status" value="1"/>
</dbReference>
<name>A0ABQ3I8Q1_9BACT</name>
<comment type="catalytic activity">
    <reaction evidence="4">
        <text>UTP + H2O = UMP + diphosphate + H(+)</text>
        <dbReference type="Rhea" id="RHEA:29395"/>
        <dbReference type="ChEBI" id="CHEBI:15377"/>
        <dbReference type="ChEBI" id="CHEBI:15378"/>
        <dbReference type="ChEBI" id="CHEBI:33019"/>
        <dbReference type="ChEBI" id="CHEBI:46398"/>
        <dbReference type="ChEBI" id="CHEBI:57865"/>
        <dbReference type="EC" id="3.6.1.9"/>
    </reaction>
</comment>
<gene>
    <name evidence="5" type="ORF">GCM10011340_25050</name>
</gene>
<dbReference type="PANTHER" id="PTHR43213">
    <property type="entry name" value="BIFUNCTIONAL DTTP/UTP PYROPHOSPHATASE/METHYLTRANSFERASE PROTEIN-RELATED"/>
    <property type="match status" value="1"/>
</dbReference>
<dbReference type="PANTHER" id="PTHR43213:SF5">
    <property type="entry name" value="BIFUNCTIONAL DTTP_UTP PYROPHOSPHATASE_METHYLTRANSFERASE PROTEIN-RELATED"/>
    <property type="match status" value="1"/>
</dbReference>
<dbReference type="SUPFAM" id="SSF52972">
    <property type="entry name" value="ITPase-like"/>
    <property type="match status" value="1"/>
</dbReference>
<dbReference type="PIRSF" id="PIRSF006305">
    <property type="entry name" value="Maf"/>
    <property type="match status" value="1"/>
</dbReference>
<keyword evidence="4" id="KW-0963">Cytoplasm</keyword>
<dbReference type="NCBIfam" id="TIGR00172">
    <property type="entry name" value="maf"/>
    <property type="match status" value="1"/>
</dbReference>
<dbReference type="Gene3D" id="3.90.950.10">
    <property type="match status" value="1"/>
</dbReference>
<dbReference type="InterPro" id="IPR003697">
    <property type="entry name" value="Maf-like"/>
</dbReference>
<dbReference type="CDD" id="cd00555">
    <property type="entry name" value="Maf"/>
    <property type="match status" value="1"/>
</dbReference>
<feature type="site" description="Important for substrate specificity" evidence="4">
    <location>
        <position position="16"/>
    </location>
</feature>
<evidence type="ECO:0000313" key="6">
    <source>
        <dbReference type="Proteomes" id="UP000658258"/>
    </source>
</evidence>
<dbReference type="EMBL" id="BNAG01000003">
    <property type="protein sequence ID" value="GHE68282.1"/>
    <property type="molecule type" value="Genomic_DNA"/>
</dbReference>
<comment type="catalytic activity">
    <reaction evidence="4">
        <text>dTTP + H2O = dTMP + diphosphate + H(+)</text>
        <dbReference type="Rhea" id="RHEA:28534"/>
        <dbReference type="ChEBI" id="CHEBI:15377"/>
        <dbReference type="ChEBI" id="CHEBI:15378"/>
        <dbReference type="ChEBI" id="CHEBI:33019"/>
        <dbReference type="ChEBI" id="CHEBI:37568"/>
        <dbReference type="ChEBI" id="CHEBI:63528"/>
        <dbReference type="EC" id="3.6.1.9"/>
    </reaction>
</comment>
<feature type="active site" description="Proton acceptor" evidence="4">
    <location>
        <position position="73"/>
    </location>
</feature>
<organism evidence="5 6">
    <name type="scientific">Roseivirga thermotolerans</name>
    <dbReference type="NCBI Taxonomy" id="1758176"/>
    <lineage>
        <taxon>Bacteria</taxon>
        <taxon>Pseudomonadati</taxon>
        <taxon>Bacteroidota</taxon>
        <taxon>Cytophagia</taxon>
        <taxon>Cytophagales</taxon>
        <taxon>Roseivirgaceae</taxon>
        <taxon>Roseivirga</taxon>
    </lineage>
</organism>
<comment type="subcellular location">
    <subcellularLocation>
        <location evidence="4">Cytoplasm</location>
    </subcellularLocation>
</comment>
<evidence type="ECO:0000313" key="5">
    <source>
        <dbReference type="EMBL" id="GHE68282.1"/>
    </source>
</evidence>
<dbReference type="RefSeq" id="WP_189630599.1">
    <property type="nucleotide sequence ID" value="NZ_BNAG01000003.1"/>
</dbReference>
<proteinExistence type="inferred from homology"/>
<keyword evidence="2 4" id="KW-0378">Hydrolase</keyword>
<evidence type="ECO:0000256" key="1">
    <source>
        <dbReference type="ARBA" id="ARBA00001968"/>
    </source>
</evidence>
<evidence type="ECO:0000256" key="2">
    <source>
        <dbReference type="ARBA" id="ARBA00022801"/>
    </source>
</evidence>
<sequence>MMNLPYRLILGSKSPRRQELLKNLGLDFEVRVRPVDETFPTHLEATQMAEFIARKKAEAFDDLLDSELVITSDTVVICDGRALAKPANRDDAKTMLQALSGNSHQVITAVCLKTQNKITSFSESTLVYFDVLEAAEIDHYIDLYKPFDKAGAYGIQEWIGMIGIHKIEGDYYNVMGLPLHRLYKTLRSFTSQV</sequence>
<reference evidence="6" key="1">
    <citation type="journal article" date="2019" name="Int. J. Syst. Evol. Microbiol.">
        <title>The Global Catalogue of Microorganisms (GCM) 10K type strain sequencing project: providing services to taxonomists for standard genome sequencing and annotation.</title>
        <authorList>
            <consortium name="The Broad Institute Genomics Platform"/>
            <consortium name="The Broad Institute Genome Sequencing Center for Infectious Disease"/>
            <person name="Wu L."/>
            <person name="Ma J."/>
        </authorList>
    </citation>
    <scope>NUCLEOTIDE SEQUENCE [LARGE SCALE GENOMIC DNA]</scope>
    <source>
        <strain evidence="6">CGMCC 1.15111</strain>
    </source>
</reference>
<evidence type="ECO:0000256" key="3">
    <source>
        <dbReference type="ARBA" id="ARBA00023080"/>
    </source>
</evidence>
<accession>A0ABQ3I8Q1</accession>
<comment type="similarity">
    <text evidence="4">Belongs to the Maf family. YhdE subfamily.</text>
</comment>
<protein>
    <recommendedName>
        <fullName evidence="4">dTTP/UTP pyrophosphatase</fullName>
        <shortName evidence="4">dTTPase/UTPase</shortName>
        <ecNumber evidence="4">3.6.1.9</ecNumber>
    </recommendedName>
    <alternativeName>
        <fullName evidence="4">Nucleoside triphosphate pyrophosphatase</fullName>
    </alternativeName>
    <alternativeName>
        <fullName evidence="4">Nucleotide pyrophosphatase</fullName>
        <shortName evidence="4">Nucleotide PPase</shortName>
    </alternativeName>
</protein>
<feature type="site" description="Important for substrate specificity" evidence="4">
    <location>
        <position position="156"/>
    </location>
</feature>
<evidence type="ECO:0000256" key="4">
    <source>
        <dbReference type="HAMAP-Rule" id="MF_00528"/>
    </source>
</evidence>
<comment type="cofactor">
    <cofactor evidence="1 4">
        <name>a divalent metal cation</name>
        <dbReference type="ChEBI" id="CHEBI:60240"/>
    </cofactor>
</comment>
<dbReference type="HAMAP" id="MF_00528">
    <property type="entry name" value="Maf"/>
    <property type="match status" value="1"/>
</dbReference>
<comment type="caution">
    <text evidence="4">Lacks conserved residue(s) required for the propagation of feature annotation.</text>
</comment>
<comment type="caution">
    <text evidence="5">The sequence shown here is derived from an EMBL/GenBank/DDBJ whole genome shotgun (WGS) entry which is preliminary data.</text>
</comment>
<feature type="site" description="Important for substrate specificity" evidence="4">
    <location>
        <position position="74"/>
    </location>
</feature>
<dbReference type="Proteomes" id="UP000658258">
    <property type="component" value="Unassembled WGS sequence"/>
</dbReference>
<keyword evidence="3 4" id="KW-0546">Nucleotide metabolism</keyword>